<feature type="region of interest" description="Disordered" evidence="1">
    <location>
        <begin position="1"/>
        <end position="24"/>
    </location>
</feature>
<sequence>MALRDDTAGEIPSGQSPPCSLTRNGRKMGILWRMSRDRGVFTGLLLLLLLLPPHACMPACLFSSSILPILLS</sequence>
<organism evidence="2 3">
    <name type="scientific">Populus alba x Populus x berolinensis</name>
    <dbReference type="NCBI Taxonomy" id="444605"/>
    <lineage>
        <taxon>Eukaryota</taxon>
        <taxon>Viridiplantae</taxon>
        <taxon>Streptophyta</taxon>
        <taxon>Embryophyta</taxon>
        <taxon>Tracheophyta</taxon>
        <taxon>Spermatophyta</taxon>
        <taxon>Magnoliopsida</taxon>
        <taxon>eudicotyledons</taxon>
        <taxon>Gunneridae</taxon>
        <taxon>Pentapetalae</taxon>
        <taxon>rosids</taxon>
        <taxon>fabids</taxon>
        <taxon>Malpighiales</taxon>
        <taxon>Salicaceae</taxon>
        <taxon>Saliceae</taxon>
        <taxon>Populus</taxon>
    </lineage>
</organism>
<gene>
    <name evidence="2" type="ORF">NC653_027017</name>
</gene>
<protein>
    <submittedName>
        <fullName evidence="2">Uncharacterized protein</fullName>
    </submittedName>
</protein>
<reference evidence="2" key="1">
    <citation type="journal article" date="2023" name="Mol. Ecol. Resour.">
        <title>Chromosome-level genome assembly of a triploid poplar Populus alba 'Berolinensis'.</title>
        <authorList>
            <person name="Chen S."/>
            <person name="Yu Y."/>
            <person name="Wang X."/>
            <person name="Wang S."/>
            <person name="Zhang T."/>
            <person name="Zhou Y."/>
            <person name="He R."/>
            <person name="Meng N."/>
            <person name="Wang Y."/>
            <person name="Liu W."/>
            <person name="Liu Z."/>
            <person name="Liu J."/>
            <person name="Guo Q."/>
            <person name="Huang H."/>
            <person name="Sederoff R.R."/>
            <person name="Wang G."/>
            <person name="Qu G."/>
            <person name="Chen S."/>
        </authorList>
    </citation>
    <scope>NUCLEOTIDE SEQUENCE</scope>
    <source>
        <strain evidence="2">SC-2020</strain>
    </source>
</reference>
<dbReference type="Proteomes" id="UP001164929">
    <property type="component" value="Chromosome 11"/>
</dbReference>
<dbReference type="AlphaFoldDB" id="A0AAD6M557"/>
<evidence type="ECO:0000313" key="2">
    <source>
        <dbReference type="EMBL" id="KAJ6978735.1"/>
    </source>
</evidence>
<keyword evidence="3" id="KW-1185">Reference proteome</keyword>
<comment type="caution">
    <text evidence="2">The sequence shown here is derived from an EMBL/GenBank/DDBJ whole genome shotgun (WGS) entry which is preliminary data.</text>
</comment>
<evidence type="ECO:0000313" key="3">
    <source>
        <dbReference type="Proteomes" id="UP001164929"/>
    </source>
</evidence>
<proteinExistence type="predicted"/>
<evidence type="ECO:0000256" key="1">
    <source>
        <dbReference type="SAM" id="MobiDB-lite"/>
    </source>
</evidence>
<name>A0AAD6M557_9ROSI</name>
<dbReference type="EMBL" id="JAQIZT010000011">
    <property type="protein sequence ID" value="KAJ6978735.1"/>
    <property type="molecule type" value="Genomic_DNA"/>
</dbReference>
<accession>A0AAD6M557</accession>
<feature type="compositionally biased region" description="Polar residues" evidence="1">
    <location>
        <begin position="13"/>
        <end position="23"/>
    </location>
</feature>